<keyword evidence="3 12" id="KW-0863">Zinc-finger</keyword>
<dbReference type="PROSITE" id="PS50016">
    <property type="entry name" value="ZF_PHD_2"/>
    <property type="match status" value="1"/>
</dbReference>
<dbReference type="InterPro" id="IPR003347">
    <property type="entry name" value="JmjC_dom"/>
</dbReference>
<evidence type="ECO:0000313" key="15">
    <source>
        <dbReference type="Proteomes" id="UP000695022"/>
    </source>
</evidence>
<evidence type="ECO:0000256" key="10">
    <source>
        <dbReference type="ARBA" id="ARBA00023163"/>
    </source>
</evidence>
<dbReference type="SUPFAM" id="SSF51197">
    <property type="entry name" value="Clavaminate synthase-like"/>
    <property type="match status" value="1"/>
</dbReference>
<evidence type="ECO:0000256" key="6">
    <source>
        <dbReference type="ARBA" id="ARBA00022964"/>
    </source>
</evidence>
<keyword evidence="2" id="KW-0479">Metal-binding</keyword>
<dbReference type="InterPro" id="IPR019786">
    <property type="entry name" value="Zinc_finger_PHD-type_CS"/>
</dbReference>
<evidence type="ECO:0000256" key="8">
    <source>
        <dbReference type="ARBA" id="ARBA00023004"/>
    </source>
</evidence>
<keyword evidence="8" id="KW-0408">Iron</keyword>
<dbReference type="InterPro" id="IPR001965">
    <property type="entry name" value="Znf_PHD"/>
</dbReference>
<dbReference type="PROSITE" id="PS51184">
    <property type="entry name" value="JMJC"/>
    <property type="match status" value="1"/>
</dbReference>
<keyword evidence="7" id="KW-0560">Oxidoreductase</keyword>
<reference evidence="16" key="1">
    <citation type="submission" date="2025-08" db="UniProtKB">
        <authorList>
            <consortium name="RefSeq"/>
        </authorList>
    </citation>
    <scope>IDENTIFICATION</scope>
</reference>
<dbReference type="InterPro" id="IPR011011">
    <property type="entry name" value="Znf_FYVE_PHD"/>
</dbReference>
<dbReference type="SUPFAM" id="SSF57903">
    <property type="entry name" value="FYVE/PHD zinc finger"/>
    <property type="match status" value="1"/>
</dbReference>
<accession>A0ABM1EM79</accession>
<comment type="subcellular location">
    <subcellularLocation>
        <location evidence="1">Nucleus</location>
    </subcellularLocation>
</comment>
<evidence type="ECO:0000256" key="9">
    <source>
        <dbReference type="ARBA" id="ARBA00023015"/>
    </source>
</evidence>
<proteinExistence type="predicted"/>
<dbReference type="SMART" id="SM00558">
    <property type="entry name" value="JmjC"/>
    <property type="match status" value="1"/>
</dbReference>
<dbReference type="Pfam" id="PF02373">
    <property type="entry name" value="JmjC"/>
    <property type="match status" value="1"/>
</dbReference>
<dbReference type="GeneID" id="106813631"/>
<dbReference type="InterPro" id="IPR041070">
    <property type="entry name" value="JHD"/>
</dbReference>
<evidence type="ECO:0000256" key="5">
    <source>
        <dbReference type="ARBA" id="ARBA00022853"/>
    </source>
</evidence>
<feature type="domain" description="PHD-type" evidence="13">
    <location>
        <begin position="6"/>
        <end position="57"/>
    </location>
</feature>
<dbReference type="Pfam" id="PF17811">
    <property type="entry name" value="JHD"/>
    <property type="match status" value="1"/>
</dbReference>
<evidence type="ECO:0000256" key="11">
    <source>
        <dbReference type="ARBA" id="ARBA00023242"/>
    </source>
</evidence>
<keyword evidence="4" id="KW-0862">Zinc</keyword>
<dbReference type="InterPro" id="IPR050690">
    <property type="entry name" value="JHDM1_Histone_Demethylase"/>
</dbReference>
<dbReference type="Gene3D" id="2.60.120.650">
    <property type="entry name" value="Cupin"/>
    <property type="match status" value="1"/>
</dbReference>
<organism evidence="15 16">
    <name type="scientific">Priapulus caudatus</name>
    <name type="common">Priapulid worm</name>
    <dbReference type="NCBI Taxonomy" id="37621"/>
    <lineage>
        <taxon>Eukaryota</taxon>
        <taxon>Metazoa</taxon>
        <taxon>Ecdysozoa</taxon>
        <taxon>Scalidophora</taxon>
        <taxon>Priapulida</taxon>
        <taxon>Priapulimorpha</taxon>
        <taxon>Priapulimorphida</taxon>
        <taxon>Priapulidae</taxon>
        <taxon>Priapulus</taxon>
    </lineage>
</organism>
<evidence type="ECO:0000259" key="14">
    <source>
        <dbReference type="PROSITE" id="PS51184"/>
    </source>
</evidence>
<evidence type="ECO:0000259" key="13">
    <source>
        <dbReference type="PROSITE" id="PS50016"/>
    </source>
</evidence>
<dbReference type="SMART" id="SM00249">
    <property type="entry name" value="PHD"/>
    <property type="match status" value="1"/>
</dbReference>
<dbReference type="PROSITE" id="PS01359">
    <property type="entry name" value="ZF_PHD_1"/>
    <property type="match status" value="1"/>
</dbReference>
<sequence>MDATVTLYCVCQQEYDLSRFMIECEACKDWFHGSCVGVEEHQASEIEVYHCPDCAKIHGPIVVKKRNWLERLPPLKEKKGIQTGTGQFVKELKGRTFPSADQFVKHMSGYQITRKYLEESGFDYPIIVEKKEGLELRIPPSTISMEEIEQLVGPLREIDVIDVERQEDFKLLIHEWVEYFKSPNRQRILNVISLEFSTTRLSELVEPPSIVRELSWVDTVWGHEPLPEDCPYARPAVQKYCLMGVKDSFTDFHVDFGGTSVWYHVLRGEKIFYLIKPTQTNLHLYENWVSSANQSSLFFGDQVDSCYKCVLKHGQTLLIPTGWIHAVLTPIDSLVFGGNFLHSLNIPLQLQIYEMEKRVNTPEQFLFPVFETSCWYAARHTLELLKGKPVHRQYRAQMKTYAAVAMHKQNCAQHQKRGQQLSVPHGAVPEI</sequence>
<keyword evidence="6" id="KW-0223">Dioxygenase</keyword>
<evidence type="ECO:0000256" key="2">
    <source>
        <dbReference type="ARBA" id="ARBA00022723"/>
    </source>
</evidence>
<evidence type="ECO:0000313" key="16">
    <source>
        <dbReference type="RefSeq" id="XP_014673300.1"/>
    </source>
</evidence>
<evidence type="ECO:0000256" key="3">
    <source>
        <dbReference type="ARBA" id="ARBA00022771"/>
    </source>
</evidence>
<keyword evidence="11" id="KW-0539">Nucleus</keyword>
<evidence type="ECO:0000256" key="12">
    <source>
        <dbReference type="PROSITE-ProRule" id="PRU00146"/>
    </source>
</evidence>
<dbReference type="Pfam" id="PF00628">
    <property type="entry name" value="PHD"/>
    <property type="match status" value="1"/>
</dbReference>
<protein>
    <submittedName>
        <fullName evidence="16">Lysine-specific demethylase 7B-like</fullName>
    </submittedName>
</protein>
<keyword evidence="10" id="KW-0804">Transcription</keyword>
<dbReference type="PANTHER" id="PTHR23123">
    <property type="entry name" value="PHD/F-BOX CONTAINING PROTEIN"/>
    <property type="match status" value="1"/>
</dbReference>
<name>A0ABM1EM79_PRICU</name>
<evidence type="ECO:0000256" key="1">
    <source>
        <dbReference type="ARBA" id="ARBA00004123"/>
    </source>
</evidence>
<dbReference type="Proteomes" id="UP000695022">
    <property type="component" value="Unplaced"/>
</dbReference>
<keyword evidence="15" id="KW-1185">Reference proteome</keyword>
<evidence type="ECO:0000256" key="4">
    <source>
        <dbReference type="ARBA" id="ARBA00022833"/>
    </source>
</evidence>
<dbReference type="RefSeq" id="XP_014673300.1">
    <property type="nucleotide sequence ID" value="XM_014817814.1"/>
</dbReference>
<dbReference type="InterPro" id="IPR019787">
    <property type="entry name" value="Znf_PHD-finger"/>
</dbReference>
<keyword evidence="5" id="KW-0156">Chromatin regulator</keyword>
<evidence type="ECO:0000256" key="7">
    <source>
        <dbReference type="ARBA" id="ARBA00023002"/>
    </source>
</evidence>
<feature type="domain" description="JmjC" evidence="14">
    <location>
        <begin position="196"/>
        <end position="357"/>
    </location>
</feature>
<gene>
    <name evidence="16" type="primary">LOC106813631</name>
</gene>
<keyword evidence="9" id="KW-0805">Transcription regulation</keyword>